<proteinExistence type="inferred from homology"/>
<dbReference type="EC" id="1.17.1.8" evidence="10 13"/>
<dbReference type="GO" id="GO:0050661">
    <property type="term" value="F:NADP binding"/>
    <property type="evidence" value="ECO:0007669"/>
    <property type="project" value="UniProtKB-UniRule"/>
</dbReference>
<dbReference type="AlphaFoldDB" id="A0A2W5X377"/>
<evidence type="ECO:0000256" key="8">
    <source>
        <dbReference type="ARBA" id="ARBA00023154"/>
    </source>
</evidence>
<keyword evidence="4 13" id="KW-0521">NADP</keyword>
<dbReference type="GO" id="GO:0008839">
    <property type="term" value="F:4-hydroxy-tetrahydrodipicolinate reductase"/>
    <property type="evidence" value="ECO:0007669"/>
    <property type="project" value="UniProtKB-UniRule"/>
</dbReference>
<dbReference type="InterPro" id="IPR036291">
    <property type="entry name" value="NAD(P)-bd_dom_sf"/>
</dbReference>
<keyword evidence="5 13" id="KW-0220">Diaminopimelate biosynthesis</keyword>
<dbReference type="Gene3D" id="3.40.50.720">
    <property type="entry name" value="NAD(P)-binding Rossmann-like Domain"/>
    <property type="match status" value="1"/>
</dbReference>
<name>A0A2W5X377_9MICO</name>
<keyword evidence="7 13" id="KW-0520">NAD</keyword>
<sequence length="256" mass="26461">MSEKTRVAVLGASGRMGATTCAAVESAEDLELAARVGRGDDVTTSVRESGVQVAVDFSVPDATEANVHALIDAGVHAVVGTTGWTAASRGRVAEHLAEANAGREQPLGVLIAPNFGLSAVLVMRFAAQAARYFESAEIVELHHPDKVDAPSGTARHTAAAIAAARADAGLGPMPDATASGHDARGADVDGVRVHAVRLRGLVAHEEVLLGNPGEQLVIRQDSFDRVSFMPGVLLAVRRVPSRPGLTVGLEHVLDLG</sequence>
<comment type="pathway">
    <text evidence="9 13">Amino-acid biosynthesis; L-lysine biosynthesis via DAP pathway; (S)-tetrahydrodipicolinate from L-aspartate: step 4/4.</text>
</comment>
<accession>A0A2W5X377</accession>
<feature type="binding site" evidence="13">
    <location>
        <position position="143"/>
    </location>
    <ligand>
        <name>(S)-2,3,4,5-tetrahydrodipicolinate</name>
        <dbReference type="ChEBI" id="CHEBI:16845"/>
    </ligand>
</feature>
<evidence type="ECO:0000313" key="16">
    <source>
        <dbReference type="EMBL" id="PZR55396.1"/>
    </source>
</evidence>
<dbReference type="CDD" id="cd02274">
    <property type="entry name" value="DHDPR_N"/>
    <property type="match status" value="1"/>
</dbReference>
<keyword evidence="3 13" id="KW-0028">Amino-acid biosynthesis</keyword>
<comment type="function">
    <text evidence="13">Catalyzes the conversion of 4-hydroxy-tetrahydrodipicolinate (HTPA) to tetrahydrodipicolinate.</text>
</comment>
<feature type="active site" description="Proton donor" evidence="13">
    <location>
        <position position="146"/>
    </location>
</feature>
<dbReference type="SUPFAM" id="SSF51735">
    <property type="entry name" value="NAD(P)-binding Rossmann-fold domains"/>
    <property type="match status" value="1"/>
</dbReference>
<gene>
    <name evidence="13" type="primary">dapB</name>
    <name evidence="16" type="ORF">DNL40_03275</name>
</gene>
<feature type="domain" description="Dihydrodipicolinate reductase N-terminal" evidence="14">
    <location>
        <begin position="6"/>
        <end position="115"/>
    </location>
</feature>
<evidence type="ECO:0000259" key="14">
    <source>
        <dbReference type="Pfam" id="PF01113"/>
    </source>
</evidence>
<dbReference type="UniPathway" id="UPA00034">
    <property type="reaction ID" value="UER00018"/>
</dbReference>
<dbReference type="GO" id="GO:0051287">
    <property type="term" value="F:NAD binding"/>
    <property type="evidence" value="ECO:0007669"/>
    <property type="project" value="UniProtKB-UniRule"/>
</dbReference>
<comment type="caution">
    <text evidence="16">The sequence shown here is derived from an EMBL/GenBank/DDBJ whole genome shotgun (WGS) entry which is preliminary data.</text>
</comment>
<comment type="caution">
    <text evidence="13">Was originally thought to be a dihydrodipicolinate reductase (DHDPR), catalyzing the conversion of dihydrodipicolinate to tetrahydrodipicolinate. However, it was shown in E.coli that the substrate of the enzymatic reaction is not dihydrodipicolinate (DHDP) but in fact (2S,4S)-4-hydroxy-2,3,4,5-tetrahydrodipicolinic acid (HTPA), the product released by the DapA-catalyzed reaction.</text>
</comment>
<evidence type="ECO:0000256" key="1">
    <source>
        <dbReference type="ARBA" id="ARBA00006642"/>
    </source>
</evidence>
<feature type="binding site" evidence="13">
    <location>
        <begin position="152"/>
        <end position="153"/>
    </location>
    <ligand>
        <name>(S)-2,3,4,5-tetrahydrodipicolinate</name>
        <dbReference type="ChEBI" id="CHEBI:16845"/>
    </ligand>
</feature>
<dbReference type="EMBL" id="QKWH01000001">
    <property type="protein sequence ID" value="PZR55396.1"/>
    <property type="molecule type" value="Genomic_DNA"/>
</dbReference>
<dbReference type="PANTHER" id="PTHR20836">
    <property type="entry name" value="DIHYDRODIPICOLINATE REDUCTASE"/>
    <property type="match status" value="1"/>
</dbReference>
<organism evidence="16 17">
    <name type="scientific">Xylanimonas oleitrophica</name>
    <dbReference type="NCBI Taxonomy" id="2607479"/>
    <lineage>
        <taxon>Bacteria</taxon>
        <taxon>Bacillati</taxon>
        <taxon>Actinomycetota</taxon>
        <taxon>Actinomycetes</taxon>
        <taxon>Micrococcales</taxon>
        <taxon>Promicromonosporaceae</taxon>
        <taxon>Xylanimonas</taxon>
    </lineage>
</organism>
<keyword evidence="8 13" id="KW-0457">Lysine biosynthesis</keyword>
<dbReference type="SUPFAM" id="SSF55347">
    <property type="entry name" value="Glyceraldehyde-3-phosphate dehydrogenase-like, C-terminal domain"/>
    <property type="match status" value="1"/>
</dbReference>
<dbReference type="InterPro" id="IPR022663">
    <property type="entry name" value="DapB_C"/>
</dbReference>
<evidence type="ECO:0000256" key="5">
    <source>
        <dbReference type="ARBA" id="ARBA00022915"/>
    </source>
</evidence>
<dbReference type="GO" id="GO:0016726">
    <property type="term" value="F:oxidoreductase activity, acting on CH or CH2 groups, NAD or NADP as acceptor"/>
    <property type="evidence" value="ECO:0007669"/>
    <property type="project" value="UniProtKB-UniRule"/>
</dbReference>
<dbReference type="Pfam" id="PF01113">
    <property type="entry name" value="DapB_N"/>
    <property type="match status" value="1"/>
</dbReference>
<dbReference type="FunFam" id="3.30.360.10:FF:000009">
    <property type="entry name" value="4-hydroxy-tetrahydrodipicolinate reductase"/>
    <property type="match status" value="1"/>
</dbReference>
<evidence type="ECO:0000256" key="10">
    <source>
        <dbReference type="ARBA" id="ARBA00038983"/>
    </source>
</evidence>
<comment type="caution">
    <text evidence="13">Lacks conserved residue(s) required for the propagation of feature annotation.</text>
</comment>
<comment type="catalytic activity">
    <reaction evidence="12 13">
        <text>(S)-2,3,4,5-tetrahydrodipicolinate + NAD(+) + H2O = (2S,4S)-4-hydroxy-2,3,4,5-tetrahydrodipicolinate + NADH + H(+)</text>
        <dbReference type="Rhea" id="RHEA:35323"/>
        <dbReference type="ChEBI" id="CHEBI:15377"/>
        <dbReference type="ChEBI" id="CHEBI:15378"/>
        <dbReference type="ChEBI" id="CHEBI:16845"/>
        <dbReference type="ChEBI" id="CHEBI:57540"/>
        <dbReference type="ChEBI" id="CHEBI:57945"/>
        <dbReference type="ChEBI" id="CHEBI:67139"/>
        <dbReference type="EC" id="1.17.1.8"/>
    </reaction>
</comment>
<dbReference type="InterPro" id="IPR000846">
    <property type="entry name" value="DapB_N"/>
</dbReference>
<dbReference type="PROSITE" id="PS01298">
    <property type="entry name" value="DAPB"/>
    <property type="match status" value="1"/>
</dbReference>
<evidence type="ECO:0000256" key="9">
    <source>
        <dbReference type="ARBA" id="ARBA00037922"/>
    </source>
</evidence>
<evidence type="ECO:0000256" key="12">
    <source>
        <dbReference type="ARBA" id="ARBA00049396"/>
    </source>
</evidence>
<evidence type="ECO:0000256" key="3">
    <source>
        <dbReference type="ARBA" id="ARBA00022605"/>
    </source>
</evidence>
<evidence type="ECO:0000256" key="4">
    <source>
        <dbReference type="ARBA" id="ARBA00022857"/>
    </source>
</evidence>
<dbReference type="PIRSF" id="PIRSF000161">
    <property type="entry name" value="DHPR"/>
    <property type="match status" value="1"/>
</dbReference>
<comment type="subunit">
    <text evidence="13">Homotetramer.</text>
</comment>
<feature type="binding site" evidence="13">
    <location>
        <position position="38"/>
    </location>
    <ligand>
        <name>NADP(+)</name>
        <dbReference type="ChEBI" id="CHEBI:58349"/>
    </ligand>
</feature>
<dbReference type="Pfam" id="PF05173">
    <property type="entry name" value="DapB_C"/>
    <property type="match status" value="1"/>
</dbReference>
<keyword evidence="17" id="KW-1185">Reference proteome</keyword>
<comment type="similarity">
    <text evidence="1 13">Belongs to the DapB family.</text>
</comment>
<dbReference type="PANTHER" id="PTHR20836:SF0">
    <property type="entry name" value="4-HYDROXY-TETRAHYDRODIPICOLINATE REDUCTASE 1, CHLOROPLASTIC-RELATED"/>
    <property type="match status" value="1"/>
</dbReference>
<feature type="binding site" evidence="13">
    <location>
        <begin position="80"/>
        <end position="82"/>
    </location>
    <ligand>
        <name>NAD(+)</name>
        <dbReference type="ChEBI" id="CHEBI:57540"/>
    </ligand>
</feature>
<evidence type="ECO:0000256" key="7">
    <source>
        <dbReference type="ARBA" id="ARBA00023027"/>
    </source>
</evidence>
<feature type="domain" description="Dihydrodipicolinate reductase C-terminal" evidence="15">
    <location>
        <begin position="119"/>
        <end position="253"/>
    </location>
</feature>
<keyword evidence="2 13" id="KW-0963">Cytoplasm</keyword>
<protein>
    <recommendedName>
        <fullName evidence="10 13">4-hydroxy-tetrahydrodipicolinate reductase</fullName>
        <shortName evidence="13">HTPA reductase</shortName>
        <ecNumber evidence="10 13">1.17.1.8</ecNumber>
    </recommendedName>
</protein>
<dbReference type="Gene3D" id="3.30.360.10">
    <property type="entry name" value="Dihydrodipicolinate Reductase, domain 2"/>
    <property type="match status" value="1"/>
</dbReference>
<dbReference type="NCBIfam" id="TIGR00036">
    <property type="entry name" value="dapB"/>
    <property type="match status" value="1"/>
</dbReference>
<evidence type="ECO:0000256" key="11">
    <source>
        <dbReference type="ARBA" id="ARBA00049080"/>
    </source>
</evidence>
<dbReference type="GO" id="GO:0009089">
    <property type="term" value="P:lysine biosynthetic process via diaminopimelate"/>
    <property type="evidence" value="ECO:0007669"/>
    <property type="project" value="UniProtKB-UniRule"/>
</dbReference>
<evidence type="ECO:0000259" key="15">
    <source>
        <dbReference type="Pfam" id="PF05173"/>
    </source>
</evidence>
<comment type="subcellular location">
    <subcellularLocation>
        <location evidence="13">Cytoplasm</location>
    </subcellularLocation>
</comment>
<evidence type="ECO:0000256" key="6">
    <source>
        <dbReference type="ARBA" id="ARBA00023002"/>
    </source>
</evidence>
<evidence type="ECO:0000256" key="13">
    <source>
        <dbReference type="HAMAP-Rule" id="MF_00102"/>
    </source>
</evidence>
<dbReference type="HAMAP" id="MF_00102">
    <property type="entry name" value="DapB"/>
    <property type="match status" value="1"/>
</dbReference>
<keyword evidence="6 13" id="KW-0560">Oxidoreductase</keyword>
<dbReference type="GO" id="GO:0019877">
    <property type="term" value="P:diaminopimelate biosynthetic process"/>
    <property type="evidence" value="ECO:0007669"/>
    <property type="project" value="UniProtKB-UniRule"/>
</dbReference>
<dbReference type="GO" id="GO:0005829">
    <property type="term" value="C:cytosol"/>
    <property type="evidence" value="ECO:0007669"/>
    <property type="project" value="TreeGrafter"/>
</dbReference>
<evidence type="ECO:0000313" key="17">
    <source>
        <dbReference type="Proteomes" id="UP000248783"/>
    </source>
</evidence>
<dbReference type="RefSeq" id="WP_111249760.1">
    <property type="nucleotide sequence ID" value="NZ_QKWH01000001.1"/>
</dbReference>
<evidence type="ECO:0000256" key="2">
    <source>
        <dbReference type="ARBA" id="ARBA00022490"/>
    </source>
</evidence>
<feature type="binding site" evidence="13">
    <location>
        <begin position="11"/>
        <end position="16"/>
    </location>
    <ligand>
        <name>NAD(+)</name>
        <dbReference type="ChEBI" id="CHEBI:57540"/>
    </ligand>
</feature>
<dbReference type="Proteomes" id="UP000248783">
    <property type="component" value="Unassembled WGS sequence"/>
</dbReference>
<dbReference type="InterPro" id="IPR023940">
    <property type="entry name" value="DHDPR_bac"/>
</dbReference>
<comment type="catalytic activity">
    <reaction evidence="11 13">
        <text>(S)-2,3,4,5-tetrahydrodipicolinate + NADP(+) + H2O = (2S,4S)-4-hydroxy-2,3,4,5-tetrahydrodipicolinate + NADPH + H(+)</text>
        <dbReference type="Rhea" id="RHEA:35331"/>
        <dbReference type="ChEBI" id="CHEBI:15377"/>
        <dbReference type="ChEBI" id="CHEBI:15378"/>
        <dbReference type="ChEBI" id="CHEBI:16845"/>
        <dbReference type="ChEBI" id="CHEBI:57783"/>
        <dbReference type="ChEBI" id="CHEBI:58349"/>
        <dbReference type="ChEBI" id="CHEBI:67139"/>
        <dbReference type="EC" id="1.17.1.8"/>
    </reaction>
</comment>
<feature type="active site" description="Proton donor/acceptor" evidence="13">
    <location>
        <position position="142"/>
    </location>
</feature>
<feature type="binding site" evidence="13">
    <location>
        <begin position="112"/>
        <end position="115"/>
    </location>
    <ligand>
        <name>NAD(+)</name>
        <dbReference type="ChEBI" id="CHEBI:57540"/>
    </ligand>
</feature>
<dbReference type="InterPro" id="IPR022664">
    <property type="entry name" value="DapB_N_CS"/>
</dbReference>
<reference evidence="16 17" key="1">
    <citation type="submission" date="2018-06" db="EMBL/GenBank/DDBJ databases">
        <title>Whole genome sequencing of a novel hydrocarbon degrading bacterial strain, PW21 isolated from oil contaminated produced water sample.</title>
        <authorList>
            <person name="Nagkirti P."/>
            <person name="Shaikh A."/>
            <person name="Gowdaman V."/>
            <person name="Engineer A.E."/>
            <person name="Dagar S."/>
            <person name="Dhakephalkar P.K."/>
        </authorList>
    </citation>
    <scope>NUCLEOTIDE SEQUENCE [LARGE SCALE GENOMIC DNA]</scope>
    <source>
        <strain evidence="16 17">PW21</strain>
    </source>
</reference>